<feature type="signal peptide" evidence="2">
    <location>
        <begin position="1"/>
        <end position="23"/>
    </location>
</feature>
<evidence type="ECO:0000313" key="3">
    <source>
        <dbReference type="EMBL" id="KAF2492154.1"/>
    </source>
</evidence>
<evidence type="ECO:0000313" key="4">
    <source>
        <dbReference type="Proteomes" id="UP000799750"/>
    </source>
</evidence>
<dbReference type="EMBL" id="MU004194">
    <property type="protein sequence ID" value="KAF2492154.1"/>
    <property type="molecule type" value="Genomic_DNA"/>
</dbReference>
<organism evidence="3 4">
    <name type="scientific">Lophium mytilinum</name>
    <dbReference type="NCBI Taxonomy" id="390894"/>
    <lineage>
        <taxon>Eukaryota</taxon>
        <taxon>Fungi</taxon>
        <taxon>Dikarya</taxon>
        <taxon>Ascomycota</taxon>
        <taxon>Pezizomycotina</taxon>
        <taxon>Dothideomycetes</taxon>
        <taxon>Pleosporomycetidae</taxon>
        <taxon>Mytilinidiales</taxon>
        <taxon>Mytilinidiaceae</taxon>
        <taxon>Lophium</taxon>
    </lineage>
</organism>
<reference evidence="3" key="1">
    <citation type="journal article" date="2020" name="Stud. Mycol.">
        <title>101 Dothideomycetes genomes: a test case for predicting lifestyles and emergence of pathogens.</title>
        <authorList>
            <person name="Haridas S."/>
            <person name="Albert R."/>
            <person name="Binder M."/>
            <person name="Bloem J."/>
            <person name="Labutti K."/>
            <person name="Salamov A."/>
            <person name="Andreopoulos B."/>
            <person name="Baker S."/>
            <person name="Barry K."/>
            <person name="Bills G."/>
            <person name="Bluhm B."/>
            <person name="Cannon C."/>
            <person name="Castanera R."/>
            <person name="Culley D."/>
            <person name="Daum C."/>
            <person name="Ezra D."/>
            <person name="Gonzalez J."/>
            <person name="Henrissat B."/>
            <person name="Kuo A."/>
            <person name="Liang C."/>
            <person name="Lipzen A."/>
            <person name="Lutzoni F."/>
            <person name="Magnuson J."/>
            <person name="Mondo S."/>
            <person name="Nolan M."/>
            <person name="Ohm R."/>
            <person name="Pangilinan J."/>
            <person name="Park H.-J."/>
            <person name="Ramirez L."/>
            <person name="Alfaro M."/>
            <person name="Sun H."/>
            <person name="Tritt A."/>
            <person name="Yoshinaga Y."/>
            <person name="Zwiers L.-H."/>
            <person name="Turgeon B."/>
            <person name="Goodwin S."/>
            <person name="Spatafora J."/>
            <person name="Crous P."/>
            <person name="Grigoriev I."/>
        </authorList>
    </citation>
    <scope>NUCLEOTIDE SEQUENCE</scope>
    <source>
        <strain evidence="3">CBS 269.34</strain>
    </source>
</reference>
<keyword evidence="4" id="KW-1185">Reference proteome</keyword>
<accession>A0A6A6QJE4</accession>
<feature type="compositionally biased region" description="Low complexity" evidence="1">
    <location>
        <begin position="66"/>
        <end position="89"/>
    </location>
</feature>
<gene>
    <name evidence="3" type="ORF">BU16DRAFT_584294</name>
</gene>
<proteinExistence type="predicted"/>
<feature type="region of interest" description="Disordered" evidence="1">
    <location>
        <begin position="55"/>
        <end position="105"/>
    </location>
</feature>
<evidence type="ECO:0000256" key="1">
    <source>
        <dbReference type="SAM" id="MobiDB-lite"/>
    </source>
</evidence>
<dbReference type="AlphaFoldDB" id="A0A6A6QJE4"/>
<protein>
    <submittedName>
        <fullName evidence="3">Uncharacterized protein</fullName>
    </submittedName>
</protein>
<name>A0A6A6QJE4_9PEZI</name>
<sequence>MHFTTFTHALTIGLLAASPLVVAHDNTGALEIAKRFVGGSANVASAWVASARALEAREPHHKQSKGGNAATAGAAANGTATTATTATTGKKNCARDPHHKNSKACARDVEEVELEARHHKGGNAAAPAASAAPATASTAATANTKCARHHKGNAAKACA</sequence>
<dbReference type="Proteomes" id="UP000799750">
    <property type="component" value="Unassembled WGS sequence"/>
</dbReference>
<evidence type="ECO:0000256" key="2">
    <source>
        <dbReference type="SAM" id="SignalP"/>
    </source>
</evidence>
<keyword evidence="2" id="KW-0732">Signal</keyword>
<feature type="chain" id="PRO_5025687709" evidence="2">
    <location>
        <begin position="24"/>
        <end position="159"/>
    </location>
</feature>